<evidence type="ECO:0000256" key="5">
    <source>
        <dbReference type="PIRNR" id="PIRNR039099"/>
    </source>
</evidence>
<dbReference type="FunFam" id="3.40.50.720:FF:000860">
    <property type="entry name" value="NEDD8-activating enzyme E1 regulatory subunit"/>
    <property type="match status" value="1"/>
</dbReference>
<protein>
    <recommendedName>
        <fullName evidence="3 5">NEDD8-activating enzyme E1 regulatory subunit</fullName>
    </recommendedName>
</protein>
<evidence type="ECO:0000256" key="4">
    <source>
        <dbReference type="ARBA" id="ARBA00022786"/>
    </source>
</evidence>
<accession>A0AAV9U2A3</accession>
<dbReference type="InterPro" id="IPR030667">
    <property type="entry name" value="APP-BP1"/>
</dbReference>
<dbReference type="CDD" id="cd01493">
    <property type="entry name" value="APPBP1_RUB"/>
    <property type="match status" value="1"/>
</dbReference>
<organism evidence="7 8">
    <name type="scientific">Orbilia brochopaga</name>
    <dbReference type="NCBI Taxonomy" id="3140254"/>
    <lineage>
        <taxon>Eukaryota</taxon>
        <taxon>Fungi</taxon>
        <taxon>Dikarya</taxon>
        <taxon>Ascomycota</taxon>
        <taxon>Pezizomycotina</taxon>
        <taxon>Orbiliomycetes</taxon>
        <taxon>Orbiliales</taxon>
        <taxon>Orbiliaceae</taxon>
        <taxon>Orbilia</taxon>
    </lineage>
</organism>
<sequence>MSVLGAPTAKEKKYDRQLRLWGAGGQEALERAHILLINATAAGTETLKNLVLPGIGRFTIIDDAVVKDEDLGSNFFLDDSSIGLPRAKKACELLCELNPDVQGDYIDDNITNLIQSSPEKLEDFTTIIVTGDVPVSTILSLDSLLYPTDIPVFVLKCVGFTMTCRLALSEHTIVESHPESTVDLRLLKPFAELVALYEEKAANMDDKEKMSTHDHGHIPYVIILLKALDDWRSTHNGNVPSNYREKNEFKSFLRGKMWNADEENFEEAIAAVLPYFNPPSIPSATREIFEDEKCDKLVSGSSDFWIIARAIKEFTYNMNDGLLPLPGALPDMKAESKDYIRLQNVYKSKARTDLASVMGVVRTLLPGLGRDPNSISESDVETFCKHAGYAKLLRGRSLKDEYEDSPKVKTISNELSDPTSLIHYYLGLRAYEMFISEESNSGHVPPGTEDSTAESDAEKLDQYVKMLLDKLNITHSAELLEGTSKAVREIVRVGGGELHNISSLAGGLVAQEIIKVITKQYIPMNNTVVFDGISSRSQVYEL</sequence>
<name>A0AAV9U2A3_9PEZI</name>
<keyword evidence="4 5" id="KW-0833">Ubl conjugation pathway</keyword>
<dbReference type="InterPro" id="IPR000594">
    <property type="entry name" value="ThiF_NAD_FAD-bd"/>
</dbReference>
<evidence type="ECO:0000256" key="3">
    <source>
        <dbReference type="ARBA" id="ARBA00015407"/>
    </source>
</evidence>
<dbReference type="Gene3D" id="3.40.50.720">
    <property type="entry name" value="NAD(P)-binding Rossmann-like Domain"/>
    <property type="match status" value="2"/>
</dbReference>
<dbReference type="PANTHER" id="PTHR10953">
    <property type="entry name" value="UBIQUITIN-ACTIVATING ENZYME E1"/>
    <property type="match status" value="1"/>
</dbReference>
<evidence type="ECO:0000256" key="2">
    <source>
        <dbReference type="ARBA" id="ARBA00006868"/>
    </source>
</evidence>
<dbReference type="InterPro" id="IPR035985">
    <property type="entry name" value="Ubiquitin-activating_enz"/>
</dbReference>
<evidence type="ECO:0000313" key="8">
    <source>
        <dbReference type="Proteomes" id="UP001375240"/>
    </source>
</evidence>
<evidence type="ECO:0000256" key="1">
    <source>
        <dbReference type="ARBA" id="ARBA00005032"/>
    </source>
</evidence>
<comment type="similarity">
    <text evidence="2 5">Belongs to the ubiquitin-activating E1 family. ULA1 subfamily.</text>
</comment>
<dbReference type="PANTHER" id="PTHR10953:SF29">
    <property type="entry name" value="NEDD8-ACTIVATING ENZYME E1 REGULATORY SUBUNIT"/>
    <property type="match status" value="1"/>
</dbReference>
<feature type="domain" description="THIF-type NAD/FAD binding fold" evidence="6">
    <location>
        <begin position="14"/>
        <end position="536"/>
    </location>
</feature>
<dbReference type="EMBL" id="JAVHNQ010000015">
    <property type="protein sequence ID" value="KAK6332233.1"/>
    <property type="molecule type" value="Genomic_DNA"/>
</dbReference>
<dbReference type="FunFam" id="3.40.50.720:FF:000475">
    <property type="entry name" value="NEDD8-activating enzyme E1 regulatory subunit"/>
    <property type="match status" value="1"/>
</dbReference>
<dbReference type="Proteomes" id="UP001375240">
    <property type="component" value="Unassembled WGS sequence"/>
</dbReference>
<dbReference type="Pfam" id="PF00899">
    <property type="entry name" value="ThiF"/>
    <property type="match status" value="1"/>
</dbReference>
<dbReference type="GO" id="GO:0019781">
    <property type="term" value="F:NEDD8 activating enzyme activity"/>
    <property type="evidence" value="ECO:0007669"/>
    <property type="project" value="UniProtKB-UniRule"/>
</dbReference>
<comment type="function">
    <text evidence="5">Regulatory subunit of the dimeric UBA3-ULA1 E1 enzyme.</text>
</comment>
<reference evidence="7 8" key="1">
    <citation type="submission" date="2019-10" db="EMBL/GenBank/DDBJ databases">
        <authorList>
            <person name="Palmer J.M."/>
        </authorList>
    </citation>
    <scope>NUCLEOTIDE SEQUENCE [LARGE SCALE GENOMIC DNA]</scope>
    <source>
        <strain evidence="7 8">TWF696</strain>
    </source>
</reference>
<dbReference type="InterPro" id="IPR045886">
    <property type="entry name" value="ThiF/MoeB/HesA"/>
</dbReference>
<dbReference type="GO" id="GO:0005737">
    <property type="term" value="C:cytoplasm"/>
    <property type="evidence" value="ECO:0007669"/>
    <property type="project" value="TreeGrafter"/>
</dbReference>
<proteinExistence type="inferred from homology"/>
<comment type="caution">
    <text evidence="7">The sequence shown here is derived from an EMBL/GenBank/DDBJ whole genome shotgun (WGS) entry which is preliminary data.</text>
</comment>
<evidence type="ECO:0000259" key="6">
    <source>
        <dbReference type="Pfam" id="PF00899"/>
    </source>
</evidence>
<gene>
    <name evidence="7" type="ORF">TWF696_002954</name>
</gene>
<dbReference type="PIRSF" id="PIRSF039099">
    <property type="entry name" value="APP-BP1"/>
    <property type="match status" value="1"/>
</dbReference>
<dbReference type="GO" id="GO:0045116">
    <property type="term" value="P:protein neddylation"/>
    <property type="evidence" value="ECO:0007669"/>
    <property type="project" value="UniProtKB-UniRule"/>
</dbReference>
<keyword evidence="8" id="KW-1185">Reference proteome</keyword>
<dbReference type="SUPFAM" id="SSF69572">
    <property type="entry name" value="Activating enzymes of the ubiquitin-like proteins"/>
    <property type="match status" value="1"/>
</dbReference>
<evidence type="ECO:0000313" key="7">
    <source>
        <dbReference type="EMBL" id="KAK6332233.1"/>
    </source>
</evidence>
<comment type="pathway">
    <text evidence="1 5">Protein modification; protein neddylation.</text>
</comment>
<dbReference type="AlphaFoldDB" id="A0AAV9U2A3"/>